<keyword evidence="2" id="KW-1185">Reference proteome</keyword>
<protein>
    <submittedName>
        <fullName evidence="1">Uncharacterized protein</fullName>
    </submittedName>
</protein>
<evidence type="ECO:0000313" key="1">
    <source>
        <dbReference type="EMBL" id="EEK16251.1"/>
    </source>
</evidence>
<accession>C2MDE1</accession>
<name>C2MDE1_9PORP</name>
<reference evidence="1 2" key="1">
    <citation type="submission" date="2009-04" db="EMBL/GenBank/DDBJ databases">
        <authorList>
            <person name="Sebastian Y."/>
            <person name="Madupu R."/>
            <person name="Durkin A.S."/>
            <person name="Torralba M."/>
            <person name="Methe B."/>
            <person name="Sutton G.G."/>
            <person name="Strausberg R.L."/>
            <person name="Nelson K.E."/>
        </authorList>
    </citation>
    <scope>NUCLEOTIDE SEQUENCE [LARGE SCALE GENOMIC DNA]</scope>
    <source>
        <strain evidence="1 2">60-3</strain>
    </source>
</reference>
<proteinExistence type="predicted"/>
<comment type="caution">
    <text evidence="1">The sequence shown here is derived from an EMBL/GenBank/DDBJ whole genome shotgun (WGS) entry which is preliminary data.</text>
</comment>
<gene>
    <name evidence="1" type="ORF">PORUE0001_1436</name>
</gene>
<sequence length="38" mass="4387">MVNDLHSYNLGGLVDHVRGYKSYSYDYVNKIGYDMVIS</sequence>
<organism evidence="1 2">
    <name type="scientific">Porphyromonas uenonis 60-3</name>
    <dbReference type="NCBI Taxonomy" id="596327"/>
    <lineage>
        <taxon>Bacteria</taxon>
        <taxon>Pseudomonadati</taxon>
        <taxon>Bacteroidota</taxon>
        <taxon>Bacteroidia</taxon>
        <taxon>Bacteroidales</taxon>
        <taxon>Porphyromonadaceae</taxon>
        <taxon>Porphyromonas</taxon>
    </lineage>
</organism>
<evidence type="ECO:0000313" key="2">
    <source>
        <dbReference type="Proteomes" id="UP000003303"/>
    </source>
</evidence>
<dbReference type="AlphaFoldDB" id="C2MDE1"/>
<dbReference type="Proteomes" id="UP000003303">
    <property type="component" value="Unassembled WGS sequence"/>
</dbReference>
<dbReference type="EMBL" id="ACLR01000183">
    <property type="protein sequence ID" value="EEK16251.1"/>
    <property type="molecule type" value="Genomic_DNA"/>
</dbReference>